<dbReference type="EMBL" id="JAUEPU010000027">
    <property type="protein sequence ID" value="KAK0492957.1"/>
    <property type="molecule type" value="Genomic_DNA"/>
</dbReference>
<evidence type="ECO:0008006" key="6">
    <source>
        <dbReference type="Google" id="ProtNLM"/>
    </source>
</evidence>
<evidence type="ECO:0000256" key="2">
    <source>
        <dbReference type="SAM" id="Phobius"/>
    </source>
</evidence>
<dbReference type="Proteomes" id="UP001175228">
    <property type="component" value="Unassembled WGS sequence"/>
</dbReference>
<name>A0AA39UKD0_9AGAR</name>
<evidence type="ECO:0000256" key="3">
    <source>
        <dbReference type="SAM" id="SignalP"/>
    </source>
</evidence>
<dbReference type="AlphaFoldDB" id="A0AA39UKD0"/>
<evidence type="ECO:0000256" key="1">
    <source>
        <dbReference type="SAM" id="MobiDB-lite"/>
    </source>
</evidence>
<keyword evidence="2" id="KW-1133">Transmembrane helix</keyword>
<accession>A0AA39UKD0</accession>
<feature type="compositionally biased region" description="Basic and acidic residues" evidence="1">
    <location>
        <begin position="321"/>
        <end position="333"/>
    </location>
</feature>
<keyword evidence="2" id="KW-0812">Transmembrane</keyword>
<sequence>MKPLTIALFLLQLIVAAKMINRTIDDTLGDELTGFKVKYRPDSQPFDASALVWKNTLQCIGCAIVPDVSSAMDGTWTSATYDSSLKNVSAELTFYGSAIYIYLIVSNYPYCTGLVSDVICNFRMDGEIVGNYYHPSDGTYRFEYNVLAYSNASLNDNDHTFLIETTGTQLSYIIFDYALYTHNEVSVTSSTTQNPGTTASVSFGTSLASVYMSSSIPSSPSPSSSAVTTSPNSAKAMIAGVTVGVSTLIILAVSLILYIRGRRRRVNQTVTPETEMPPFCSEAPLTRTTRQSAPIPNMSLDDNNHRQESFLGQLGATPQSKHLEGKESHRESTPRNAAGDIERRNSIMHNRDSVLADLHPSRRADFSVSTANSRNVHKSEWFY</sequence>
<feature type="signal peptide" evidence="3">
    <location>
        <begin position="1"/>
        <end position="16"/>
    </location>
</feature>
<feature type="chain" id="PRO_5041374190" description="Mid2 domain-containing protein" evidence="3">
    <location>
        <begin position="17"/>
        <end position="383"/>
    </location>
</feature>
<keyword evidence="5" id="KW-1185">Reference proteome</keyword>
<gene>
    <name evidence="4" type="ORF">EDD18DRAFT_1357341</name>
</gene>
<proteinExistence type="predicted"/>
<dbReference type="Gene3D" id="2.60.120.260">
    <property type="entry name" value="Galactose-binding domain-like"/>
    <property type="match status" value="1"/>
</dbReference>
<comment type="caution">
    <text evidence="4">The sequence shown here is derived from an EMBL/GenBank/DDBJ whole genome shotgun (WGS) entry which is preliminary data.</text>
</comment>
<feature type="transmembrane region" description="Helical" evidence="2">
    <location>
        <begin position="236"/>
        <end position="259"/>
    </location>
</feature>
<organism evidence="4 5">
    <name type="scientific">Armillaria luteobubalina</name>
    <dbReference type="NCBI Taxonomy" id="153913"/>
    <lineage>
        <taxon>Eukaryota</taxon>
        <taxon>Fungi</taxon>
        <taxon>Dikarya</taxon>
        <taxon>Basidiomycota</taxon>
        <taxon>Agaricomycotina</taxon>
        <taxon>Agaricomycetes</taxon>
        <taxon>Agaricomycetidae</taxon>
        <taxon>Agaricales</taxon>
        <taxon>Marasmiineae</taxon>
        <taxon>Physalacriaceae</taxon>
        <taxon>Armillaria</taxon>
    </lineage>
</organism>
<evidence type="ECO:0000313" key="5">
    <source>
        <dbReference type="Proteomes" id="UP001175228"/>
    </source>
</evidence>
<evidence type="ECO:0000313" key="4">
    <source>
        <dbReference type="EMBL" id="KAK0492957.1"/>
    </source>
</evidence>
<reference evidence="4" key="1">
    <citation type="submission" date="2023-06" db="EMBL/GenBank/DDBJ databases">
        <authorList>
            <consortium name="Lawrence Berkeley National Laboratory"/>
            <person name="Ahrendt S."/>
            <person name="Sahu N."/>
            <person name="Indic B."/>
            <person name="Wong-Bajracharya J."/>
            <person name="Merenyi Z."/>
            <person name="Ke H.-M."/>
            <person name="Monk M."/>
            <person name="Kocsube S."/>
            <person name="Drula E."/>
            <person name="Lipzen A."/>
            <person name="Balint B."/>
            <person name="Henrissat B."/>
            <person name="Andreopoulos B."/>
            <person name="Martin F.M."/>
            <person name="Harder C.B."/>
            <person name="Rigling D."/>
            <person name="Ford K.L."/>
            <person name="Foster G.D."/>
            <person name="Pangilinan J."/>
            <person name="Papanicolaou A."/>
            <person name="Barry K."/>
            <person name="LaButti K."/>
            <person name="Viragh M."/>
            <person name="Koriabine M."/>
            <person name="Yan M."/>
            <person name="Riley R."/>
            <person name="Champramary S."/>
            <person name="Plett K.L."/>
            <person name="Tsai I.J."/>
            <person name="Slot J."/>
            <person name="Sipos G."/>
            <person name="Plett J."/>
            <person name="Nagy L.G."/>
            <person name="Grigoriev I.V."/>
        </authorList>
    </citation>
    <scope>NUCLEOTIDE SEQUENCE</scope>
    <source>
        <strain evidence="4">HWK02</strain>
    </source>
</reference>
<protein>
    <recommendedName>
        <fullName evidence="6">Mid2 domain-containing protein</fullName>
    </recommendedName>
</protein>
<feature type="region of interest" description="Disordered" evidence="1">
    <location>
        <begin position="315"/>
        <end position="347"/>
    </location>
</feature>
<keyword evidence="3" id="KW-0732">Signal</keyword>
<keyword evidence="2" id="KW-0472">Membrane</keyword>